<organism evidence="5 6">
    <name type="scientific">Halobacillus campisalis</name>
    <dbReference type="NCBI Taxonomy" id="435909"/>
    <lineage>
        <taxon>Bacteria</taxon>
        <taxon>Bacillati</taxon>
        <taxon>Bacillota</taxon>
        <taxon>Bacilli</taxon>
        <taxon>Bacillales</taxon>
        <taxon>Bacillaceae</taxon>
        <taxon>Halobacillus</taxon>
    </lineage>
</organism>
<dbReference type="SUPFAM" id="SSF55136">
    <property type="entry name" value="Probable bacterial effector-binding domain"/>
    <property type="match status" value="1"/>
</dbReference>
<gene>
    <name evidence="5" type="ORF">ACFQMN_18830</name>
</gene>
<dbReference type="Pfam" id="PF06445">
    <property type="entry name" value="GyrI-like"/>
    <property type="match status" value="1"/>
</dbReference>
<keyword evidence="3" id="KW-0804">Transcription</keyword>
<name>A0ABW2K9Q8_9BACI</name>
<dbReference type="Proteomes" id="UP001596494">
    <property type="component" value="Unassembled WGS sequence"/>
</dbReference>
<protein>
    <submittedName>
        <fullName evidence="5">GyrI-like domain-containing protein</fullName>
    </submittedName>
</protein>
<proteinExistence type="predicted"/>
<dbReference type="InterPro" id="IPR010499">
    <property type="entry name" value="AraC_E-bd"/>
</dbReference>
<keyword evidence="6" id="KW-1185">Reference proteome</keyword>
<evidence type="ECO:0000256" key="3">
    <source>
        <dbReference type="ARBA" id="ARBA00023163"/>
    </source>
</evidence>
<accession>A0ABW2K9Q8</accession>
<dbReference type="PRINTS" id="PR00032">
    <property type="entry name" value="HTHARAC"/>
</dbReference>
<dbReference type="RefSeq" id="WP_289215277.1">
    <property type="nucleotide sequence ID" value="NZ_JAPVRC010000002.1"/>
</dbReference>
<evidence type="ECO:0000313" key="5">
    <source>
        <dbReference type="EMBL" id="MFC7322926.1"/>
    </source>
</evidence>
<evidence type="ECO:0000256" key="1">
    <source>
        <dbReference type="ARBA" id="ARBA00023015"/>
    </source>
</evidence>
<dbReference type="SMART" id="SM00871">
    <property type="entry name" value="AraC_E_bind"/>
    <property type="match status" value="1"/>
</dbReference>
<dbReference type="SUPFAM" id="SSF46689">
    <property type="entry name" value="Homeodomain-like"/>
    <property type="match status" value="2"/>
</dbReference>
<dbReference type="InterPro" id="IPR018062">
    <property type="entry name" value="HTH_AraC-typ_CS"/>
</dbReference>
<dbReference type="PANTHER" id="PTHR47504:SF5">
    <property type="entry name" value="RIGHT ORIGIN-BINDING PROTEIN"/>
    <property type="match status" value="1"/>
</dbReference>
<dbReference type="Pfam" id="PF12833">
    <property type="entry name" value="HTH_18"/>
    <property type="match status" value="1"/>
</dbReference>
<reference evidence="6" key="1">
    <citation type="journal article" date="2019" name="Int. J. Syst. Evol. Microbiol.">
        <title>The Global Catalogue of Microorganisms (GCM) 10K type strain sequencing project: providing services to taxonomists for standard genome sequencing and annotation.</title>
        <authorList>
            <consortium name="The Broad Institute Genomics Platform"/>
            <consortium name="The Broad Institute Genome Sequencing Center for Infectious Disease"/>
            <person name="Wu L."/>
            <person name="Ma J."/>
        </authorList>
    </citation>
    <scope>NUCLEOTIDE SEQUENCE [LARGE SCALE GENOMIC DNA]</scope>
    <source>
        <strain evidence="6">CCUG 73951</strain>
    </source>
</reference>
<dbReference type="PROSITE" id="PS00041">
    <property type="entry name" value="HTH_ARAC_FAMILY_1"/>
    <property type="match status" value="1"/>
</dbReference>
<evidence type="ECO:0000259" key="4">
    <source>
        <dbReference type="PROSITE" id="PS01124"/>
    </source>
</evidence>
<dbReference type="InterPro" id="IPR018060">
    <property type="entry name" value="HTH_AraC"/>
</dbReference>
<dbReference type="Gene3D" id="3.20.80.10">
    <property type="entry name" value="Regulatory factor, effector binding domain"/>
    <property type="match status" value="1"/>
</dbReference>
<dbReference type="InterPro" id="IPR020449">
    <property type="entry name" value="Tscrpt_reg_AraC-type_HTH"/>
</dbReference>
<evidence type="ECO:0000256" key="2">
    <source>
        <dbReference type="ARBA" id="ARBA00023125"/>
    </source>
</evidence>
<dbReference type="PANTHER" id="PTHR47504">
    <property type="entry name" value="RIGHT ORIGIN-BINDING PROTEIN"/>
    <property type="match status" value="1"/>
</dbReference>
<dbReference type="InterPro" id="IPR011256">
    <property type="entry name" value="Reg_factor_effector_dom_sf"/>
</dbReference>
<sequence length="286" mass="32654">MTWVESLQKAIDYMEEHLLENISLADIAKQSNISLYHFQRAFTLLTDMSVGEYLRRRRLTLAAHDLSKNNNKVIDIASKYGYETPEAFSKAFRRQHGISPKEARTYEGKLKSYNRLAIQINLKGAEPMQYKIVDKEEFQVTGIKESFSMMNEENLEGIPKMWRKVNTDGTSDKLFDLNNGAVKGLLGVIVTESGKEAKSMDYWIAAAHKGEPEDDLESLKIPASTWAIFEVHGAMPDAMQKVWKKIYGEWFPSSGYENASSPSMEVYSEGDAYQSNYYSEIWIPVK</sequence>
<dbReference type="InterPro" id="IPR029442">
    <property type="entry name" value="GyrI-like"/>
</dbReference>
<comment type="caution">
    <text evidence="5">The sequence shown here is derived from an EMBL/GenBank/DDBJ whole genome shotgun (WGS) entry which is preliminary data.</text>
</comment>
<evidence type="ECO:0000313" key="6">
    <source>
        <dbReference type="Proteomes" id="UP001596494"/>
    </source>
</evidence>
<keyword evidence="2" id="KW-0238">DNA-binding</keyword>
<dbReference type="PROSITE" id="PS01124">
    <property type="entry name" value="HTH_ARAC_FAMILY_2"/>
    <property type="match status" value="1"/>
</dbReference>
<keyword evidence="1" id="KW-0805">Transcription regulation</keyword>
<dbReference type="InterPro" id="IPR009057">
    <property type="entry name" value="Homeodomain-like_sf"/>
</dbReference>
<dbReference type="Gene3D" id="1.10.10.60">
    <property type="entry name" value="Homeodomain-like"/>
    <property type="match status" value="2"/>
</dbReference>
<dbReference type="EMBL" id="JBHTBY010000017">
    <property type="protein sequence ID" value="MFC7322926.1"/>
    <property type="molecule type" value="Genomic_DNA"/>
</dbReference>
<dbReference type="SMART" id="SM00342">
    <property type="entry name" value="HTH_ARAC"/>
    <property type="match status" value="1"/>
</dbReference>
<dbReference type="InterPro" id="IPR050959">
    <property type="entry name" value="MarA-like"/>
</dbReference>
<feature type="domain" description="HTH araC/xylS-type" evidence="4">
    <location>
        <begin position="8"/>
        <end position="106"/>
    </location>
</feature>